<accession>A0ABW0WIT7</accession>
<dbReference type="Proteomes" id="UP001596065">
    <property type="component" value="Unassembled WGS sequence"/>
</dbReference>
<evidence type="ECO:0000313" key="2">
    <source>
        <dbReference type="EMBL" id="MFC5656879.1"/>
    </source>
</evidence>
<keyword evidence="1" id="KW-0812">Transmembrane</keyword>
<feature type="transmembrane region" description="Helical" evidence="1">
    <location>
        <begin position="12"/>
        <end position="33"/>
    </location>
</feature>
<evidence type="ECO:0000313" key="3">
    <source>
        <dbReference type="Proteomes" id="UP001596065"/>
    </source>
</evidence>
<proteinExistence type="predicted"/>
<evidence type="ECO:0000256" key="1">
    <source>
        <dbReference type="SAM" id="Phobius"/>
    </source>
</evidence>
<comment type="caution">
    <text evidence="2">The sequence shown here is derived from an EMBL/GenBank/DDBJ whole genome shotgun (WGS) entry which is preliminary data.</text>
</comment>
<dbReference type="RefSeq" id="WP_344349864.1">
    <property type="nucleotide sequence ID" value="NZ_BAAASM010000032.1"/>
</dbReference>
<keyword evidence="1" id="KW-0472">Membrane</keyword>
<organism evidence="2 3">
    <name type="scientific">Streptomyces nogalater</name>
    <dbReference type="NCBI Taxonomy" id="38314"/>
    <lineage>
        <taxon>Bacteria</taxon>
        <taxon>Bacillati</taxon>
        <taxon>Actinomycetota</taxon>
        <taxon>Actinomycetes</taxon>
        <taxon>Kitasatosporales</taxon>
        <taxon>Streptomycetaceae</taxon>
        <taxon>Streptomyces</taxon>
    </lineage>
</organism>
<name>A0ABW0WIT7_STRNO</name>
<reference evidence="3" key="1">
    <citation type="journal article" date="2019" name="Int. J. Syst. Evol. Microbiol.">
        <title>The Global Catalogue of Microorganisms (GCM) 10K type strain sequencing project: providing services to taxonomists for standard genome sequencing and annotation.</title>
        <authorList>
            <consortium name="The Broad Institute Genomics Platform"/>
            <consortium name="The Broad Institute Genome Sequencing Center for Infectious Disease"/>
            <person name="Wu L."/>
            <person name="Ma J."/>
        </authorList>
    </citation>
    <scope>NUCLEOTIDE SEQUENCE [LARGE SCALE GENOMIC DNA]</scope>
    <source>
        <strain evidence="3">KCTC 5701</strain>
    </source>
</reference>
<gene>
    <name evidence="2" type="ORF">ACFP3J_15470</name>
</gene>
<evidence type="ECO:0008006" key="4">
    <source>
        <dbReference type="Google" id="ProtNLM"/>
    </source>
</evidence>
<keyword evidence="1" id="KW-1133">Transmembrane helix</keyword>
<dbReference type="EMBL" id="JBHSOE010000021">
    <property type="protein sequence ID" value="MFC5656879.1"/>
    <property type="molecule type" value="Genomic_DNA"/>
</dbReference>
<feature type="transmembrane region" description="Helical" evidence="1">
    <location>
        <begin position="110"/>
        <end position="134"/>
    </location>
</feature>
<sequence length="146" mass="14883">MNTGPGRFRRVRPAVAVLAPLVLAYAVCVPAAWQRIALRGAEPVAATFHDGSCLLGGCTVTYSVAGERVTAGLPAGTRAWGRTEGDTVSVRVAPGEPGRVALAADTGRGVVAALLAVPVGATLLALLAAAVHVLRDRRPGEPTRDA</sequence>
<protein>
    <recommendedName>
        <fullName evidence="4">Integral membrane protein</fullName>
    </recommendedName>
</protein>
<keyword evidence="3" id="KW-1185">Reference proteome</keyword>